<reference evidence="2" key="1">
    <citation type="journal article" date="2017" name="Nat. Microbiol.">
        <title>Global analysis of biosynthetic gene clusters reveals vast potential of secondary metabolite production in Penicillium species.</title>
        <authorList>
            <person name="Nielsen J.C."/>
            <person name="Grijseels S."/>
            <person name="Prigent S."/>
            <person name="Ji B."/>
            <person name="Dainat J."/>
            <person name="Nielsen K.F."/>
            <person name="Frisvad J.C."/>
            <person name="Workman M."/>
            <person name="Nielsen J."/>
        </authorList>
    </citation>
    <scope>NUCLEOTIDE SEQUENCE [LARGE SCALE GENOMIC DNA]</scope>
    <source>
        <strain evidence="2">IBT 29525</strain>
    </source>
</reference>
<proteinExistence type="predicted"/>
<organism evidence="1 2">
    <name type="scientific">Penicillium solitum</name>
    <dbReference type="NCBI Taxonomy" id="60172"/>
    <lineage>
        <taxon>Eukaryota</taxon>
        <taxon>Fungi</taxon>
        <taxon>Dikarya</taxon>
        <taxon>Ascomycota</taxon>
        <taxon>Pezizomycotina</taxon>
        <taxon>Eurotiomycetes</taxon>
        <taxon>Eurotiomycetidae</taxon>
        <taxon>Eurotiales</taxon>
        <taxon>Aspergillaceae</taxon>
        <taxon>Penicillium</taxon>
    </lineage>
</organism>
<accession>A0A1V6Q5D7</accession>
<dbReference type="STRING" id="60172.A0A1V6Q5D7"/>
<evidence type="ECO:0000313" key="2">
    <source>
        <dbReference type="Proteomes" id="UP000191612"/>
    </source>
</evidence>
<keyword evidence="2" id="KW-1185">Reference proteome</keyword>
<dbReference type="Proteomes" id="UP000191612">
    <property type="component" value="Unassembled WGS sequence"/>
</dbReference>
<gene>
    <name evidence="1" type="ORF">PENSOL_c124G09929</name>
</gene>
<name>A0A1V6Q5D7_9EURO</name>
<dbReference type="AlphaFoldDB" id="A0A1V6Q5D7"/>
<dbReference type="EMBL" id="MDYO01000123">
    <property type="protein sequence ID" value="OQD84460.1"/>
    <property type="molecule type" value="Genomic_DNA"/>
</dbReference>
<sequence length="101" mass="11649">MPPPLTTPRQIDDAVTHLIDIVQRGAHESTPWAKPSPCANPSWTKYCGEAVKHSRRMFRLYLATHNEEDWETYRLARNQKGKVIKAALRCGFRDFIEEAIN</sequence>
<protein>
    <submittedName>
        <fullName evidence="1">Uncharacterized protein</fullName>
    </submittedName>
</protein>
<evidence type="ECO:0000313" key="1">
    <source>
        <dbReference type="EMBL" id="OQD84460.1"/>
    </source>
</evidence>
<comment type="caution">
    <text evidence="1">The sequence shown here is derived from an EMBL/GenBank/DDBJ whole genome shotgun (WGS) entry which is preliminary data.</text>
</comment>